<dbReference type="GeneID" id="94432894"/>
<dbReference type="SUPFAM" id="SSF48168">
    <property type="entry name" value="R1 subunit of ribonucleotide reductase, N-terminal domain"/>
    <property type="match status" value="1"/>
</dbReference>
<dbReference type="EMBL" id="MIGC01005769">
    <property type="protein sequence ID" value="PHJ16614.1"/>
    <property type="molecule type" value="Genomic_DNA"/>
</dbReference>
<reference evidence="5 6" key="1">
    <citation type="journal article" date="2017" name="Int. J. Parasitol.">
        <title>The genome of the protozoan parasite Cystoisospora suis and a reverse vaccinology approach to identify vaccine candidates.</title>
        <authorList>
            <person name="Palmieri N."/>
            <person name="Shrestha A."/>
            <person name="Ruttkowski B."/>
            <person name="Beck T."/>
            <person name="Vogl C."/>
            <person name="Tomley F."/>
            <person name="Blake D.P."/>
            <person name="Joachim A."/>
        </authorList>
    </citation>
    <scope>NUCLEOTIDE SEQUENCE [LARGE SCALE GENOMIC DNA]</scope>
    <source>
        <strain evidence="5 6">Wien I</strain>
    </source>
</reference>
<protein>
    <submittedName>
        <fullName evidence="5">Ribonucleoside-diphosphate reductase large chain</fullName>
    </submittedName>
</protein>
<dbReference type="InterPro" id="IPR005144">
    <property type="entry name" value="ATP-cone_dom"/>
</dbReference>
<evidence type="ECO:0000256" key="1">
    <source>
        <dbReference type="ARBA" id="ARBA00022741"/>
    </source>
</evidence>
<comment type="caution">
    <text evidence="5">The sequence shown here is derived from an EMBL/GenBank/DDBJ whole genome shotgun (WGS) entry which is preliminary data.</text>
</comment>
<dbReference type="Gene3D" id="3.20.70.20">
    <property type="match status" value="1"/>
</dbReference>
<dbReference type="GO" id="GO:0009263">
    <property type="term" value="P:deoxyribonucleotide biosynthetic process"/>
    <property type="evidence" value="ECO:0007669"/>
    <property type="project" value="TreeGrafter"/>
</dbReference>
<gene>
    <name evidence="5" type="ORF">CSUI_009569</name>
</gene>
<dbReference type="OrthoDB" id="3000483at2759"/>
<accession>A0A2C6KJM8</accession>
<dbReference type="GO" id="GO:0005524">
    <property type="term" value="F:ATP binding"/>
    <property type="evidence" value="ECO:0007669"/>
    <property type="project" value="UniProtKB-UniRule"/>
</dbReference>
<dbReference type="Pfam" id="PF03477">
    <property type="entry name" value="ATP-cone"/>
    <property type="match status" value="1"/>
</dbReference>
<dbReference type="PROSITE" id="PS51161">
    <property type="entry name" value="ATP_CONE"/>
    <property type="match status" value="1"/>
</dbReference>
<feature type="domain" description="ATP-cone" evidence="4">
    <location>
        <begin position="90"/>
        <end position="180"/>
    </location>
</feature>
<dbReference type="InterPro" id="IPR039718">
    <property type="entry name" value="Rrm1"/>
</dbReference>
<dbReference type="PANTHER" id="PTHR11573:SF6">
    <property type="entry name" value="RIBONUCLEOSIDE-DIPHOSPHATE REDUCTASE LARGE SUBUNIT"/>
    <property type="match status" value="1"/>
</dbReference>
<evidence type="ECO:0000256" key="3">
    <source>
        <dbReference type="PROSITE-ProRule" id="PRU00492"/>
    </source>
</evidence>
<evidence type="ECO:0000256" key="2">
    <source>
        <dbReference type="ARBA" id="ARBA00022840"/>
    </source>
</evidence>
<evidence type="ECO:0000313" key="5">
    <source>
        <dbReference type="EMBL" id="PHJ16614.1"/>
    </source>
</evidence>
<evidence type="ECO:0000259" key="4">
    <source>
        <dbReference type="PROSITE" id="PS51161"/>
    </source>
</evidence>
<evidence type="ECO:0000313" key="6">
    <source>
        <dbReference type="Proteomes" id="UP000221165"/>
    </source>
</evidence>
<keyword evidence="2 3" id="KW-0067">ATP-binding</keyword>
<dbReference type="InterPro" id="IPR008926">
    <property type="entry name" value="RNR_R1-su_N"/>
</dbReference>
<keyword evidence="6" id="KW-1185">Reference proteome</keyword>
<dbReference type="Proteomes" id="UP000221165">
    <property type="component" value="Unassembled WGS sequence"/>
</dbReference>
<dbReference type="RefSeq" id="XP_067918340.1">
    <property type="nucleotide sequence ID" value="XM_068069683.1"/>
</dbReference>
<dbReference type="AlphaFoldDB" id="A0A2C6KJM8"/>
<feature type="non-terminal residue" evidence="5">
    <location>
        <position position="254"/>
    </location>
</feature>
<dbReference type="GO" id="GO:0005971">
    <property type="term" value="C:ribonucleoside-diphosphate reductase complex"/>
    <property type="evidence" value="ECO:0007669"/>
    <property type="project" value="TreeGrafter"/>
</dbReference>
<keyword evidence="1 3" id="KW-0547">Nucleotide-binding</keyword>
<dbReference type="GO" id="GO:0004748">
    <property type="term" value="F:ribonucleoside-diphosphate reductase activity, thioredoxin disulfide as acceptor"/>
    <property type="evidence" value="ECO:0007669"/>
    <property type="project" value="TreeGrafter"/>
</dbReference>
<name>A0A2C6KJM8_9APIC</name>
<proteinExistence type="predicted"/>
<sequence>MPERPSGLSGPAEPCQRDVSFSPFSPSLQVCPSPQNSDLIVSATKKVDEPVGLQHASKQLAECLWSQNHSRCSTSPLSSLSSMVASQPAMYVVNRRGEKEPVSFDQILRRVSRLAYGLHPLVDPARVTQAVINGMYAGIKTSELDELAAQTSAYMAASHPDFSKLAARIAIDNLHKNTSGDFVCVMRQLNSYIDKWGRDAKLVSDEVFEFVEAHARELNAAIDYSRDFDYDYFGFKTLERSYLLKVHDRIVERP</sequence>
<dbReference type="VEuPathDB" id="ToxoDB:CSUI_009569"/>
<organism evidence="5 6">
    <name type="scientific">Cystoisospora suis</name>
    <dbReference type="NCBI Taxonomy" id="483139"/>
    <lineage>
        <taxon>Eukaryota</taxon>
        <taxon>Sar</taxon>
        <taxon>Alveolata</taxon>
        <taxon>Apicomplexa</taxon>
        <taxon>Conoidasida</taxon>
        <taxon>Coccidia</taxon>
        <taxon>Eucoccidiorida</taxon>
        <taxon>Eimeriorina</taxon>
        <taxon>Sarcocystidae</taxon>
        <taxon>Cystoisospora</taxon>
    </lineage>
</organism>
<dbReference type="PANTHER" id="PTHR11573">
    <property type="entry name" value="RIBONUCLEOSIDE-DIPHOSPHATE REDUCTASE LARGE CHAIN"/>
    <property type="match status" value="1"/>
</dbReference>